<sequence length="108" mass="12374">MYLCSMRICMSPYGSGIPVSVTDMECQWARQKPKDRHAEPVETLMNVKPHRSTNRNAIPQEVRKFHQKLLNLGTPVAFTWLLNDEPAVSMDLLPAVDDILFLEEYLDA</sequence>
<dbReference type="EMBL" id="CM043023">
    <property type="protein sequence ID" value="KAI4455238.1"/>
    <property type="molecule type" value="Genomic_DNA"/>
</dbReference>
<evidence type="ECO:0000313" key="2">
    <source>
        <dbReference type="Proteomes" id="UP001056778"/>
    </source>
</evidence>
<accession>A0ACB9SKB2</accession>
<protein>
    <submittedName>
        <fullName evidence="1">Piggybac transposable element-derived protein 4</fullName>
    </submittedName>
</protein>
<comment type="caution">
    <text evidence="1">The sequence shown here is derived from an EMBL/GenBank/DDBJ whole genome shotgun (WGS) entry which is preliminary data.</text>
</comment>
<gene>
    <name evidence="1" type="ORF">MML48_9g00013031</name>
</gene>
<organism evidence="1 2">
    <name type="scientific">Holotrichia oblita</name>
    <name type="common">Chafer beetle</name>
    <dbReference type="NCBI Taxonomy" id="644536"/>
    <lineage>
        <taxon>Eukaryota</taxon>
        <taxon>Metazoa</taxon>
        <taxon>Ecdysozoa</taxon>
        <taxon>Arthropoda</taxon>
        <taxon>Hexapoda</taxon>
        <taxon>Insecta</taxon>
        <taxon>Pterygota</taxon>
        <taxon>Neoptera</taxon>
        <taxon>Endopterygota</taxon>
        <taxon>Coleoptera</taxon>
        <taxon>Polyphaga</taxon>
        <taxon>Scarabaeiformia</taxon>
        <taxon>Scarabaeidae</taxon>
        <taxon>Melolonthinae</taxon>
        <taxon>Holotrichia</taxon>
    </lineage>
</organism>
<dbReference type="Proteomes" id="UP001056778">
    <property type="component" value="Chromosome 9"/>
</dbReference>
<reference evidence="1" key="1">
    <citation type="submission" date="2022-04" db="EMBL/GenBank/DDBJ databases">
        <title>Chromosome-scale genome assembly of Holotrichia oblita Faldermann.</title>
        <authorList>
            <person name="Rongchong L."/>
        </authorList>
    </citation>
    <scope>NUCLEOTIDE SEQUENCE</scope>
    <source>
        <tissue evidence="1">All body</tissue>
    </source>
</reference>
<proteinExistence type="predicted"/>
<keyword evidence="2" id="KW-1185">Reference proteome</keyword>
<name>A0ACB9SKB2_HOLOL</name>
<evidence type="ECO:0000313" key="1">
    <source>
        <dbReference type="EMBL" id="KAI4455238.1"/>
    </source>
</evidence>